<evidence type="ECO:0000313" key="21">
    <source>
        <dbReference type="Proteomes" id="UP000486351"/>
    </source>
</evidence>
<evidence type="ECO:0000256" key="1">
    <source>
        <dbReference type="SAM" id="Phobius"/>
    </source>
</evidence>
<evidence type="ECO:0000313" key="3">
    <source>
        <dbReference type="EMBL" id="KAE8948197.1"/>
    </source>
</evidence>
<evidence type="ECO:0000313" key="4">
    <source>
        <dbReference type="EMBL" id="KAE8982442.1"/>
    </source>
</evidence>
<dbReference type="EMBL" id="QXGB01002222">
    <property type="protein sequence ID" value="KAE9180158.1"/>
    <property type="molecule type" value="Genomic_DNA"/>
</dbReference>
<dbReference type="EMBL" id="QXFZ01000046">
    <property type="protein sequence ID" value="KAE9137374.1"/>
    <property type="molecule type" value="Genomic_DNA"/>
</dbReference>
<evidence type="ECO:0000313" key="20">
    <source>
        <dbReference type="Proteomes" id="UP000476176"/>
    </source>
</evidence>
<name>A0A6A3Z4S1_9STRA</name>
<keyword evidence="2" id="KW-0732">Signal</keyword>
<feature type="chain" id="PRO_5036380970" evidence="2">
    <location>
        <begin position="21"/>
        <end position="94"/>
    </location>
</feature>
<evidence type="ECO:0000313" key="16">
    <source>
        <dbReference type="Proteomes" id="UP000440367"/>
    </source>
</evidence>
<dbReference type="Proteomes" id="UP000440732">
    <property type="component" value="Unassembled WGS sequence"/>
</dbReference>
<evidence type="ECO:0000313" key="6">
    <source>
        <dbReference type="EMBL" id="KAE9114639.1"/>
    </source>
</evidence>
<dbReference type="Proteomes" id="UP000441208">
    <property type="component" value="Unassembled WGS sequence"/>
</dbReference>
<evidence type="ECO:0000313" key="19">
    <source>
        <dbReference type="Proteomes" id="UP000460718"/>
    </source>
</evidence>
<dbReference type="EMBL" id="QXGC01001731">
    <property type="protein sequence ID" value="KAE9197089.1"/>
    <property type="molecule type" value="Genomic_DNA"/>
</dbReference>
<keyword evidence="1" id="KW-0812">Transmembrane</keyword>
<protein>
    <submittedName>
        <fullName evidence="10">Uncharacterized protein</fullName>
    </submittedName>
</protein>
<dbReference type="Proteomes" id="UP000437068">
    <property type="component" value="Unassembled WGS sequence"/>
</dbReference>
<evidence type="ECO:0000313" key="10">
    <source>
        <dbReference type="EMBL" id="KAE9230244.1"/>
    </source>
</evidence>
<feature type="signal peptide" evidence="2">
    <location>
        <begin position="1"/>
        <end position="20"/>
    </location>
</feature>
<feature type="transmembrane region" description="Helical" evidence="1">
    <location>
        <begin position="60"/>
        <end position="81"/>
    </location>
</feature>
<reference evidence="13 14" key="1">
    <citation type="submission" date="2018-08" db="EMBL/GenBank/DDBJ databases">
        <title>Genomic investigation of the strawberry pathogen Phytophthora fragariae indicates pathogenicity is determined by transcriptional variation in three key races.</title>
        <authorList>
            <person name="Adams T.M."/>
            <person name="Armitage A.D."/>
            <person name="Sobczyk M.K."/>
            <person name="Bates H.J."/>
            <person name="Dunwell J.M."/>
            <person name="Nellist C.F."/>
            <person name="Harrison R.J."/>
        </authorList>
    </citation>
    <scope>NUCLEOTIDE SEQUENCE [LARGE SCALE GENOMIC DNA]</scope>
    <source>
        <strain evidence="11 15">A4</strain>
        <strain evidence="10 16">BC-1</strain>
        <strain evidence="9 20">BC-23</strain>
        <strain evidence="8 14">NOV-27</strain>
        <strain evidence="6 17">NOV-5</strain>
        <strain evidence="7 18">NOV-71</strain>
        <strain evidence="12 21">NOV-77</strain>
        <strain evidence="3 13">NOV-9</strain>
        <strain evidence="5 22">ONT-3</strain>
        <strain evidence="4 19">SCRP245</strain>
    </source>
</reference>
<dbReference type="Proteomes" id="UP000433483">
    <property type="component" value="Unassembled WGS sequence"/>
</dbReference>
<gene>
    <name evidence="11" type="ORF">PF001_g20390</name>
    <name evidence="10" type="ORF">PF002_g13075</name>
    <name evidence="9" type="ORF">PF004_g19929</name>
    <name evidence="8" type="ORF">PF005_g23396</name>
    <name evidence="6" type="ORF">PF006_g19473</name>
    <name evidence="7" type="ORF">PF007_g1812</name>
    <name evidence="12" type="ORF">PF008_g22868</name>
    <name evidence="3" type="ORF">PF009_g2204</name>
    <name evidence="5" type="ORF">PF010_g20240</name>
    <name evidence="4" type="ORF">PF011_g21611</name>
</gene>
<evidence type="ECO:0000313" key="13">
    <source>
        <dbReference type="Proteomes" id="UP000429523"/>
    </source>
</evidence>
<evidence type="ECO:0000313" key="9">
    <source>
        <dbReference type="EMBL" id="KAE9197089.1"/>
    </source>
</evidence>
<dbReference type="EMBL" id="QXFX01001703">
    <property type="protein sequence ID" value="KAE9086051.1"/>
    <property type="molecule type" value="Genomic_DNA"/>
</dbReference>
<evidence type="ECO:0000313" key="7">
    <source>
        <dbReference type="EMBL" id="KAE9137374.1"/>
    </source>
</evidence>
<evidence type="ECO:0000313" key="15">
    <source>
        <dbReference type="Proteomes" id="UP000437068"/>
    </source>
</evidence>
<dbReference type="AlphaFoldDB" id="A0A6A3Z4S1"/>
<dbReference type="EMBL" id="QXGE01001753">
    <property type="protein sequence ID" value="KAE9288697.1"/>
    <property type="molecule type" value="Genomic_DNA"/>
</dbReference>
<evidence type="ECO:0000313" key="22">
    <source>
        <dbReference type="Proteomes" id="UP000488956"/>
    </source>
</evidence>
<evidence type="ECO:0000313" key="12">
    <source>
        <dbReference type="EMBL" id="KAE9300993.1"/>
    </source>
</evidence>
<evidence type="ECO:0000313" key="5">
    <source>
        <dbReference type="EMBL" id="KAE9086051.1"/>
    </source>
</evidence>
<evidence type="ECO:0000313" key="11">
    <source>
        <dbReference type="EMBL" id="KAE9288697.1"/>
    </source>
</evidence>
<dbReference type="Proteomes" id="UP000429523">
    <property type="component" value="Unassembled WGS sequence"/>
</dbReference>
<comment type="caution">
    <text evidence="10">The sequence shown here is derived from an EMBL/GenBank/DDBJ whole genome shotgun (WGS) entry which is preliminary data.</text>
</comment>
<keyword evidence="1" id="KW-0472">Membrane</keyword>
<proteinExistence type="predicted"/>
<evidence type="ECO:0000313" key="17">
    <source>
        <dbReference type="Proteomes" id="UP000440732"/>
    </source>
</evidence>
<evidence type="ECO:0000313" key="14">
    <source>
        <dbReference type="Proteomes" id="UP000433483"/>
    </source>
</evidence>
<dbReference type="EMBL" id="QXGD01000649">
    <property type="protein sequence ID" value="KAE9230244.1"/>
    <property type="molecule type" value="Genomic_DNA"/>
</dbReference>
<organism evidence="10 16">
    <name type="scientific">Phytophthora fragariae</name>
    <dbReference type="NCBI Taxonomy" id="53985"/>
    <lineage>
        <taxon>Eukaryota</taxon>
        <taxon>Sar</taxon>
        <taxon>Stramenopiles</taxon>
        <taxon>Oomycota</taxon>
        <taxon>Peronosporomycetes</taxon>
        <taxon>Peronosporales</taxon>
        <taxon>Peronosporaceae</taxon>
        <taxon>Phytophthora</taxon>
    </lineage>
</organism>
<dbReference type="Proteomes" id="UP000486351">
    <property type="component" value="Unassembled WGS sequence"/>
</dbReference>
<dbReference type="Proteomes" id="UP000476176">
    <property type="component" value="Unassembled WGS sequence"/>
</dbReference>
<keyword evidence="1" id="KW-1133">Transmembrane helix</keyword>
<evidence type="ECO:0000256" key="2">
    <source>
        <dbReference type="SAM" id="SignalP"/>
    </source>
</evidence>
<accession>A0A6A3Z4S1</accession>
<evidence type="ECO:0000313" key="8">
    <source>
        <dbReference type="EMBL" id="KAE9180158.1"/>
    </source>
</evidence>
<dbReference type="EMBL" id="QXFY01002219">
    <property type="protein sequence ID" value="KAE9300993.1"/>
    <property type="molecule type" value="Genomic_DNA"/>
</dbReference>
<dbReference type="Proteomes" id="UP000460718">
    <property type="component" value="Unassembled WGS sequence"/>
</dbReference>
<evidence type="ECO:0000313" key="18">
    <source>
        <dbReference type="Proteomes" id="UP000441208"/>
    </source>
</evidence>
<dbReference type="Proteomes" id="UP000440367">
    <property type="component" value="Unassembled WGS sequence"/>
</dbReference>
<keyword evidence="14" id="KW-1185">Reference proteome</keyword>
<dbReference type="EMBL" id="QXGA01001610">
    <property type="protein sequence ID" value="KAE9114639.1"/>
    <property type="molecule type" value="Genomic_DNA"/>
</dbReference>
<dbReference type="EMBL" id="QXFW01002067">
    <property type="protein sequence ID" value="KAE8982442.1"/>
    <property type="molecule type" value="Genomic_DNA"/>
</dbReference>
<dbReference type="Proteomes" id="UP000488956">
    <property type="component" value="Unassembled WGS sequence"/>
</dbReference>
<sequence>MINSNNFFALIVAVVAATSGLHTTTMNLCSSTVTVVRWVVASQASPRCQHMPPASRPTDALSDTVISLILTLIFIYHWIFATNSNDINIAKSVT</sequence>
<dbReference type="EMBL" id="QXGF01000057">
    <property type="protein sequence ID" value="KAE8948197.1"/>
    <property type="molecule type" value="Genomic_DNA"/>
</dbReference>